<feature type="chain" id="PRO_5047416110" evidence="1">
    <location>
        <begin position="19"/>
        <end position="277"/>
    </location>
</feature>
<protein>
    <submittedName>
        <fullName evidence="2">N-formylglutamate amidohydrolase</fullName>
    </submittedName>
</protein>
<accession>A0ABU5EXS4</accession>
<dbReference type="EMBL" id="JAXBLV010000175">
    <property type="protein sequence ID" value="MDY3560103.1"/>
    <property type="molecule type" value="Genomic_DNA"/>
</dbReference>
<dbReference type="Proteomes" id="UP001272242">
    <property type="component" value="Unassembled WGS sequence"/>
</dbReference>
<feature type="signal peptide" evidence="1">
    <location>
        <begin position="1"/>
        <end position="18"/>
    </location>
</feature>
<keyword evidence="3" id="KW-1185">Reference proteome</keyword>
<sequence length="277" mass="30108">MGRSFGAASAALLFPVLAALAPAAPDAPKPGDFVTVQKGTLPIIISAPHGGRKPVPDLPLRVGAGLNNFQTVRDENTAELTEKLVAELEEILDGKPWVVIARFERKYLDANRAPEQSYESDKAKPYYDAYHAPLAAACKAVREKHGRGLLLDIHGQSLHPGAICRGTQNLKTVKLLRDRDGMAALRGKYSVLGRMEKHGYKVLPAADAEEGTKEEPQFNGGYIVNHYGSHTAFAIDAIQLELGTHLRAKDRSADTAKDLADAVRVFYDAYLKDATKK</sequence>
<comment type="caution">
    <text evidence="2">The sequence shown here is derived from an EMBL/GenBank/DDBJ whole genome shotgun (WGS) entry which is preliminary data.</text>
</comment>
<dbReference type="SUPFAM" id="SSF53187">
    <property type="entry name" value="Zn-dependent exopeptidases"/>
    <property type="match status" value="1"/>
</dbReference>
<evidence type="ECO:0000313" key="2">
    <source>
        <dbReference type="EMBL" id="MDY3560103.1"/>
    </source>
</evidence>
<dbReference type="Pfam" id="PF05013">
    <property type="entry name" value="FGase"/>
    <property type="match status" value="1"/>
</dbReference>
<dbReference type="RefSeq" id="WP_320686746.1">
    <property type="nucleotide sequence ID" value="NZ_JAXBLV010000175.1"/>
</dbReference>
<evidence type="ECO:0000256" key="1">
    <source>
        <dbReference type="SAM" id="SignalP"/>
    </source>
</evidence>
<dbReference type="Gene3D" id="3.40.630.40">
    <property type="entry name" value="Zn-dependent exopeptidases"/>
    <property type="match status" value="1"/>
</dbReference>
<name>A0ABU5EXS4_9BACT</name>
<organism evidence="2 3">
    <name type="scientific">Gemmata algarum</name>
    <dbReference type="NCBI Taxonomy" id="2975278"/>
    <lineage>
        <taxon>Bacteria</taxon>
        <taxon>Pseudomonadati</taxon>
        <taxon>Planctomycetota</taxon>
        <taxon>Planctomycetia</taxon>
        <taxon>Gemmatales</taxon>
        <taxon>Gemmataceae</taxon>
        <taxon>Gemmata</taxon>
    </lineage>
</organism>
<gene>
    <name evidence="2" type="ORF">R5W23_001328</name>
</gene>
<keyword evidence="1" id="KW-0732">Signal</keyword>
<evidence type="ECO:0000313" key="3">
    <source>
        <dbReference type="Proteomes" id="UP001272242"/>
    </source>
</evidence>
<proteinExistence type="predicted"/>
<dbReference type="InterPro" id="IPR007709">
    <property type="entry name" value="N-FG_amidohydro"/>
</dbReference>
<reference evidence="3" key="1">
    <citation type="journal article" date="2023" name="Mar. Drugs">
        <title>Gemmata algarum, a Novel Planctomycete Isolated from an Algal Mat, Displays Antimicrobial Activity.</title>
        <authorList>
            <person name="Kumar G."/>
            <person name="Kallscheuer N."/>
            <person name="Kashif M."/>
            <person name="Ahamad S."/>
            <person name="Jagadeeshwari U."/>
            <person name="Pannikurungottu S."/>
            <person name="Haufschild T."/>
            <person name="Kabuu M."/>
            <person name="Sasikala C."/>
            <person name="Jogler C."/>
            <person name="Ramana C."/>
        </authorList>
    </citation>
    <scope>NUCLEOTIDE SEQUENCE [LARGE SCALE GENOMIC DNA]</scope>
    <source>
        <strain evidence="3">JC673</strain>
    </source>
</reference>